<dbReference type="AlphaFoldDB" id="A0A0E9Q231"/>
<protein>
    <submittedName>
        <fullName evidence="1">Uncharacterized protein</fullName>
    </submittedName>
</protein>
<sequence length="31" mass="3540">MLLWVIKHMTCFSVPVIKINLLSARPNAENT</sequence>
<reference evidence="1" key="2">
    <citation type="journal article" date="2015" name="Fish Shellfish Immunol.">
        <title>Early steps in the European eel (Anguilla anguilla)-Vibrio vulnificus interaction in the gills: Role of the RtxA13 toxin.</title>
        <authorList>
            <person name="Callol A."/>
            <person name="Pajuelo D."/>
            <person name="Ebbesson L."/>
            <person name="Teles M."/>
            <person name="MacKenzie S."/>
            <person name="Amaro C."/>
        </authorList>
    </citation>
    <scope>NUCLEOTIDE SEQUENCE</scope>
</reference>
<proteinExistence type="predicted"/>
<reference evidence="1" key="1">
    <citation type="submission" date="2014-11" db="EMBL/GenBank/DDBJ databases">
        <authorList>
            <person name="Amaro Gonzalez C."/>
        </authorList>
    </citation>
    <scope>NUCLEOTIDE SEQUENCE</scope>
</reference>
<accession>A0A0E9Q231</accession>
<name>A0A0E9Q231_ANGAN</name>
<evidence type="ECO:0000313" key="1">
    <source>
        <dbReference type="EMBL" id="JAH10784.1"/>
    </source>
</evidence>
<organism evidence="1">
    <name type="scientific">Anguilla anguilla</name>
    <name type="common">European freshwater eel</name>
    <name type="synonym">Muraena anguilla</name>
    <dbReference type="NCBI Taxonomy" id="7936"/>
    <lineage>
        <taxon>Eukaryota</taxon>
        <taxon>Metazoa</taxon>
        <taxon>Chordata</taxon>
        <taxon>Craniata</taxon>
        <taxon>Vertebrata</taxon>
        <taxon>Euteleostomi</taxon>
        <taxon>Actinopterygii</taxon>
        <taxon>Neopterygii</taxon>
        <taxon>Teleostei</taxon>
        <taxon>Anguilliformes</taxon>
        <taxon>Anguillidae</taxon>
        <taxon>Anguilla</taxon>
    </lineage>
</organism>
<dbReference type="EMBL" id="GBXM01097793">
    <property type="protein sequence ID" value="JAH10784.1"/>
    <property type="molecule type" value="Transcribed_RNA"/>
</dbReference>